<protein>
    <submittedName>
        <fullName evidence="2">GNAT family N-acetyltransferase</fullName>
    </submittedName>
</protein>
<organism evidence="2 3">
    <name type="scientific">Rhodoferax aquaticus</name>
    <dbReference type="NCBI Taxonomy" id="2527691"/>
    <lineage>
        <taxon>Bacteria</taxon>
        <taxon>Pseudomonadati</taxon>
        <taxon>Pseudomonadota</taxon>
        <taxon>Betaproteobacteria</taxon>
        <taxon>Burkholderiales</taxon>
        <taxon>Comamonadaceae</taxon>
        <taxon>Rhodoferax</taxon>
    </lineage>
</organism>
<dbReference type="AlphaFoldDB" id="A0A515EVH0"/>
<proteinExistence type="predicted"/>
<dbReference type="PANTHER" id="PTHR43072">
    <property type="entry name" value="N-ACETYLTRANSFERASE"/>
    <property type="match status" value="1"/>
</dbReference>
<reference evidence="3" key="1">
    <citation type="submission" date="2019-02" db="EMBL/GenBank/DDBJ databases">
        <title>Complete genome sequence of Rhodoferax sp. Gr-4.</title>
        <authorList>
            <person name="Jin L."/>
        </authorList>
    </citation>
    <scope>NUCLEOTIDE SEQUENCE [LARGE SCALE GENOMIC DNA]</scope>
    <source>
        <strain evidence="3">Gr-4</strain>
    </source>
</reference>
<dbReference type="Gene3D" id="3.40.630.30">
    <property type="match status" value="1"/>
</dbReference>
<dbReference type="InterPro" id="IPR000182">
    <property type="entry name" value="GNAT_dom"/>
</dbReference>
<dbReference type="GO" id="GO:0016747">
    <property type="term" value="F:acyltransferase activity, transferring groups other than amino-acyl groups"/>
    <property type="evidence" value="ECO:0007669"/>
    <property type="project" value="InterPro"/>
</dbReference>
<dbReference type="KEGG" id="rhg:EXZ61_03430"/>
<dbReference type="InterPro" id="IPR016181">
    <property type="entry name" value="Acyl_CoA_acyltransferase"/>
</dbReference>
<dbReference type="EMBL" id="CP036282">
    <property type="protein sequence ID" value="QDL56646.1"/>
    <property type="molecule type" value="Genomic_DNA"/>
</dbReference>
<name>A0A515EVH0_9BURK</name>
<reference evidence="3" key="2">
    <citation type="journal article" date="2020" name="Int. J. Syst. Evol. Microbiol.">
        <title>Genomic insights into a novel species Rhodoferax aquaticus sp. nov., isolated from freshwater.</title>
        <authorList>
            <person name="Li T."/>
            <person name="Zhuo Y."/>
            <person name="Jin C.Z."/>
            <person name="Wu X."/>
            <person name="Ko S.R."/>
            <person name="Jin F.J."/>
            <person name="Ahn C.Y."/>
            <person name="Oh H.M."/>
            <person name="Lee H.G."/>
            <person name="Jin L."/>
        </authorList>
    </citation>
    <scope>NUCLEOTIDE SEQUENCE [LARGE SCALE GENOMIC DNA]</scope>
    <source>
        <strain evidence="3">Gr-4</strain>
    </source>
</reference>
<evidence type="ECO:0000313" key="2">
    <source>
        <dbReference type="EMBL" id="QDL56646.1"/>
    </source>
</evidence>
<dbReference type="PANTHER" id="PTHR43072:SF60">
    <property type="entry name" value="L-2,4-DIAMINOBUTYRIC ACID ACETYLTRANSFERASE"/>
    <property type="match status" value="1"/>
</dbReference>
<evidence type="ECO:0000259" key="1">
    <source>
        <dbReference type="PROSITE" id="PS51186"/>
    </source>
</evidence>
<dbReference type="Proteomes" id="UP000317365">
    <property type="component" value="Chromosome"/>
</dbReference>
<accession>A0A515EVH0</accession>
<gene>
    <name evidence="2" type="ORF">EXZ61_03430</name>
</gene>
<dbReference type="PROSITE" id="PS51186">
    <property type="entry name" value="GNAT"/>
    <property type="match status" value="1"/>
</dbReference>
<dbReference type="SUPFAM" id="SSF55729">
    <property type="entry name" value="Acyl-CoA N-acyltransferases (Nat)"/>
    <property type="match status" value="1"/>
</dbReference>
<evidence type="ECO:0000313" key="3">
    <source>
        <dbReference type="Proteomes" id="UP000317365"/>
    </source>
</evidence>
<feature type="domain" description="N-acetyltransferase" evidence="1">
    <location>
        <begin position="1"/>
        <end position="144"/>
    </location>
</feature>
<keyword evidence="3" id="KW-1185">Reference proteome</keyword>
<sequence length="144" mass="16490">MEIATFLPAHFDQWLPLAQAYKTFYETVLPDEAYAHTWQRLLQADEVYGFGAWVDGRLVGITHYLFHVNVWTAPVCYLQDLFVDPAARGAGVAGALIHRVGQVARERGAPRMYWGTHHTNARARRLYDQVGDNKGFILYNYKMS</sequence>
<dbReference type="Pfam" id="PF00583">
    <property type="entry name" value="Acetyltransf_1"/>
    <property type="match status" value="1"/>
</dbReference>